<dbReference type="AlphaFoldDB" id="A0AAV1VPS3"/>
<keyword evidence="1" id="KW-0812">Transmembrane</keyword>
<organism evidence="2 3">
    <name type="scientific">Lupinus luteus</name>
    <name type="common">European yellow lupine</name>
    <dbReference type="NCBI Taxonomy" id="3873"/>
    <lineage>
        <taxon>Eukaryota</taxon>
        <taxon>Viridiplantae</taxon>
        <taxon>Streptophyta</taxon>
        <taxon>Embryophyta</taxon>
        <taxon>Tracheophyta</taxon>
        <taxon>Spermatophyta</taxon>
        <taxon>Magnoliopsida</taxon>
        <taxon>eudicotyledons</taxon>
        <taxon>Gunneridae</taxon>
        <taxon>Pentapetalae</taxon>
        <taxon>rosids</taxon>
        <taxon>fabids</taxon>
        <taxon>Fabales</taxon>
        <taxon>Fabaceae</taxon>
        <taxon>Papilionoideae</taxon>
        <taxon>50 kb inversion clade</taxon>
        <taxon>genistoids sensu lato</taxon>
        <taxon>core genistoids</taxon>
        <taxon>Genisteae</taxon>
        <taxon>Lupinus</taxon>
    </lineage>
</organism>
<dbReference type="EMBL" id="CAXHTB010000001">
    <property type="protein sequence ID" value="CAL0298993.1"/>
    <property type="molecule type" value="Genomic_DNA"/>
</dbReference>
<keyword evidence="1" id="KW-1133">Transmembrane helix</keyword>
<dbReference type="Proteomes" id="UP001497480">
    <property type="component" value="Unassembled WGS sequence"/>
</dbReference>
<dbReference type="PROSITE" id="PS51257">
    <property type="entry name" value="PROKAR_LIPOPROTEIN"/>
    <property type="match status" value="1"/>
</dbReference>
<gene>
    <name evidence="2" type="ORF">LLUT_LOCUS53</name>
</gene>
<dbReference type="PANTHER" id="PTHR35997:SF5">
    <property type="entry name" value="OS09G0539700 PROTEIN"/>
    <property type="match status" value="1"/>
</dbReference>
<reference evidence="2 3" key="1">
    <citation type="submission" date="2024-03" db="EMBL/GenBank/DDBJ databases">
        <authorList>
            <person name="Martinez-Hernandez J."/>
        </authorList>
    </citation>
    <scope>NUCLEOTIDE SEQUENCE [LARGE SCALE GENOMIC DNA]</scope>
</reference>
<evidence type="ECO:0000313" key="3">
    <source>
        <dbReference type="Proteomes" id="UP001497480"/>
    </source>
</evidence>
<name>A0AAV1VPS3_LUPLU</name>
<evidence type="ECO:0000256" key="1">
    <source>
        <dbReference type="SAM" id="Phobius"/>
    </source>
</evidence>
<protein>
    <submittedName>
        <fullName evidence="2">Uncharacterized protein</fullName>
    </submittedName>
</protein>
<evidence type="ECO:0000313" key="2">
    <source>
        <dbReference type="EMBL" id="CAL0298993.1"/>
    </source>
</evidence>
<accession>A0AAV1VPS3</accession>
<feature type="transmembrane region" description="Helical" evidence="1">
    <location>
        <begin position="21"/>
        <end position="40"/>
    </location>
</feature>
<feature type="transmembrane region" description="Helical" evidence="1">
    <location>
        <begin position="46"/>
        <end position="64"/>
    </location>
</feature>
<sequence length="186" mass="22227">MEVNKWEYEIVEHNKEDNTHITIMFTACTFLLMMFLKHFLVEQWRAWVFLLLNVILLTILFMSMRTSYKGQSYYQSGTSVEEPKGDKKVKKGQCYECCEEFEEVKECYKQQCWTSNVHVLVENETCENEEEEEEQVSLLSKEELNERVEAFITMFRKHLISDVKQAENLRFQKPDNFTTKIEVPCC</sequence>
<keyword evidence="3" id="KW-1185">Reference proteome</keyword>
<comment type="caution">
    <text evidence="2">The sequence shown here is derived from an EMBL/GenBank/DDBJ whole genome shotgun (WGS) entry which is preliminary data.</text>
</comment>
<keyword evidence="1" id="KW-0472">Membrane</keyword>
<proteinExistence type="predicted"/>
<dbReference type="PANTHER" id="PTHR35997">
    <property type="entry name" value="COTTON FIBER PROTEIN-RELATED"/>
    <property type="match status" value="1"/>
</dbReference>